<gene>
    <name evidence="1" type="ORF">AU210_014505</name>
</gene>
<dbReference type="EMBL" id="MABQ02000010">
    <property type="protein sequence ID" value="PCD25398.1"/>
    <property type="molecule type" value="Genomic_DNA"/>
</dbReference>
<evidence type="ECO:0000313" key="2">
    <source>
        <dbReference type="Proteomes" id="UP000219602"/>
    </source>
</evidence>
<proteinExistence type="predicted"/>
<accession>A0A2H3GCQ4</accession>
<dbReference type="STRING" id="327505.A0A2H3GCQ4"/>
<dbReference type="Proteomes" id="UP000219602">
    <property type="component" value="Chromosome 12"/>
</dbReference>
<organism evidence="1 2">
    <name type="scientific">Fusarium oxysporum f. sp. radicis-cucumerinum</name>
    <dbReference type="NCBI Taxonomy" id="327505"/>
    <lineage>
        <taxon>Eukaryota</taxon>
        <taxon>Fungi</taxon>
        <taxon>Dikarya</taxon>
        <taxon>Ascomycota</taxon>
        <taxon>Pezizomycotina</taxon>
        <taxon>Sordariomycetes</taxon>
        <taxon>Hypocreomycetidae</taxon>
        <taxon>Hypocreales</taxon>
        <taxon>Nectriaceae</taxon>
        <taxon>Fusarium</taxon>
        <taxon>Fusarium oxysporum species complex</taxon>
    </lineage>
</organism>
<evidence type="ECO:0000313" key="1">
    <source>
        <dbReference type="EMBL" id="PCD25398.1"/>
    </source>
</evidence>
<reference evidence="1 2" key="2">
    <citation type="journal article" date="2017" name="Sci. Rep.">
        <title>A mobile pathogenicity chromosome in Fusarium oxysporum for infection of multiple cucurbit species.</title>
        <authorList>
            <person name="van Dam P."/>
            <person name="Fokkens L."/>
            <person name="Ayukawa Y."/>
            <person name="van der Gragt M."/>
            <person name="Ter Horst A."/>
            <person name="Brankovics B."/>
            <person name="Houterman P.M."/>
            <person name="Arie T."/>
            <person name="Rep M."/>
        </authorList>
    </citation>
    <scope>NUCLEOTIDE SEQUENCE [LARGE SCALE GENOMIC DNA]</scope>
    <source>
        <strain evidence="1 2">Forc016</strain>
    </source>
</reference>
<dbReference type="AlphaFoldDB" id="A0A2H3GCQ4"/>
<reference evidence="1 2" key="1">
    <citation type="journal article" date="2016" name="Environ. Microbiol.">
        <title>Effector profiles distinguish formae speciales of Fusarium oxysporum.</title>
        <authorList>
            <person name="van Dam P."/>
            <person name="Fokkens L."/>
            <person name="Schmidt S.M."/>
            <person name="Linmans J.H."/>
            <person name="Kistler H.C."/>
            <person name="Ma L.J."/>
            <person name="Rep M."/>
        </authorList>
    </citation>
    <scope>NUCLEOTIDE SEQUENCE [LARGE SCALE GENOMIC DNA]</scope>
    <source>
        <strain evidence="1 2">Forc016</strain>
    </source>
</reference>
<protein>
    <submittedName>
        <fullName evidence="1">Uncharacterized protein</fullName>
    </submittedName>
</protein>
<name>A0A2H3GCQ4_FUSOX</name>
<comment type="caution">
    <text evidence="1">The sequence shown here is derived from an EMBL/GenBank/DDBJ whole genome shotgun (WGS) entry which is preliminary data.</text>
</comment>
<sequence length="521" mass="58630">MTALPESISGFLTLSNEVLLMVVRLCRSIERKHQNDSISRLRLTCQRFCLLCSDYAIRRCGTLDFSRPESVKLFRQVLENPRIAEGVCEVNVRLHFYHPWIAASLDNFTAATLSEWGQRAHIFDEPIGINSNGQMSFECLIQRFVNDIHMHNDESEEPSISRNRADETSYPKGILQHAYGKYKERYDSQILLHGDGAFALGIAEMMTRLPNIRHVTLHDGVLENNYDLGRKFDPIDEQDTSAQADILIQVLSRPMLWEEARWIQPSEFIWPGVPTRLLVDIPLALGAVDSLVIDQLSIHVSAAPDYTTMQLSRDDRDRLSNAIKRLDLLQFSFSPRCRSGCGPWIKNGEENDTIRTAREMEVINEYLGEIFNAGCIAHADINLGEFWYSLGLKSMLAAPALVGIGFMWPLGSDLRSIHLTEISVNIMQLGALAAALGIGSEVSLFLVHIRVGSWRDALQTLRDGLRNPQSVSIRHPIGGEVQNLTEDQIESAFGSRHTEEGTKAECYAMGRMVENPLIAPR</sequence>